<keyword evidence="2" id="KW-0808">Transferase</keyword>
<comment type="caution">
    <text evidence="2">The sequence shown here is derived from an EMBL/GenBank/DDBJ whole genome shotgun (WGS) entry which is preliminary data.</text>
</comment>
<evidence type="ECO:0000259" key="1">
    <source>
        <dbReference type="PROSITE" id="PS51186"/>
    </source>
</evidence>
<organism evidence="2 3">
    <name type="scientific">Micromonospora polyrhachis</name>
    <dbReference type="NCBI Taxonomy" id="1282883"/>
    <lineage>
        <taxon>Bacteria</taxon>
        <taxon>Bacillati</taxon>
        <taxon>Actinomycetota</taxon>
        <taxon>Actinomycetes</taxon>
        <taxon>Micromonosporales</taxon>
        <taxon>Micromonosporaceae</taxon>
        <taxon>Micromonospora</taxon>
    </lineage>
</organism>
<sequence>MELNRVTMTALLDRDLPRASAEAGVDLTDYFVTDDACWLWRIRVDQVAADPDSGRWIARAAVAEPEGIVVGHAGFHGPPDETGMVEVAYSVDPTHRRQGYARAMLTELLRRAAVEPAVRTVRASVSPDNAASLATLAGFGFSQVGEQWDEEDGLELVFERPAGGGEYEQPIVTG</sequence>
<dbReference type="Pfam" id="PF13302">
    <property type="entry name" value="Acetyltransf_3"/>
    <property type="match status" value="1"/>
</dbReference>
<dbReference type="AlphaFoldDB" id="A0A7W7WMQ2"/>
<dbReference type="GO" id="GO:0016747">
    <property type="term" value="F:acyltransferase activity, transferring groups other than amino-acyl groups"/>
    <property type="evidence" value="ECO:0007669"/>
    <property type="project" value="InterPro"/>
</dbReference>
<dbReference type="InterPro" id="IPR051531">
    <property type="entry name" value="N-acetyltransferase"/>
</dbReference>
<dbReference type="RefSeq" id="WP_312881862.1">
    <property type="nucleotide sequence ID" value="NZ_JACHJW010000001.1"/>
</dbReference>
<dbReference type="PANTHER" id="PTHR43792">
    <property type="entry name" value="GNAT FAMILY, PUTATIVE (AFU_ORTHOLOGUE AFUA_3G00765)-RELATED-RELATED"/>
    <property type="match status" value="1"/>
</dbReference>
<proteinExistence type="predicted"/>
<dbReference type="CDD" id="cd04301">
    <property type="entry name" value="NAT_SF"/>
    <property type="match status" value="1"/>
</dbReference>
<name>A0A7W7WMQ2_9ACTN</name>
<evidence type="ECO:0000313" key="2">
    <source>
        <dbReference type="EMBL" id="MBB4957376.1"/>
    </source>
</evidence>
<accession>A0A7W7WMQ2</accession>
<dbReference type="PANTHER" id="PTHR43792:SF13">
    <property type="entry name" value="ACETYLTRANSFERASE"/>
    <property type="match status" value="1"/>
</dbReference>
<dbReference type="PROSITE" id="PS51186">
    <property type="entry name" value="GNAT"/>
    <property type="match status" value="1"/>
</dbReference>
<gene>
    <name evidence="2" type="ORF">FHR38_001109</name>
</gene>
<dbReference type="InterPro" id="IPR000182">
    <property type="entry name" value="GNAT_dom"/>
</dbReference>
<keyword evidence="3" id="KW-1185">Reference proteome</keyword>
<dbReference type="InterPro" id="IPR016181">
    <property type="entry name" value="Acyl_CoA_acyltransferase"/>
</dbReference>
<dbReference type="EMBL" id="JACHJW010000001">
    <property type="protein sequence ID" value="MBB4957376.1"/>
    <property type="molecule type" value="Genomic_DNA"/>
</dbReference>
<reference evidence="2 3" key="1">
    <citation type="submission" date="2020-08" db="EMBL/GenBank/DDBJ databases">
        <title>Sequencing the genomes of 1000 actinobacteria strains.</title>
        <authorList>
            <person name="Klenk H.-P."/>
        </authorList>
    </citation>
    <scope>NUCLEOTIDE SEQUENCE [LARGE SCALE GENOMIC DNA]</scope>
    <source>
        <strain evidence="2 3">DSM 45886</strain>
    </source>
</reference>
<evidence type="ECO:0000313" key="3">
    <source>
        <dbReference type="Proteomes" id="UP000578819"/>
    </source>
</evidence>
<feature type="domain" description="N-acetyltransferase" evidence="1">
    <location>
        <begin position="11"/>
        <end position="163"/>
    </location>
</feature>
<dbReference type="Gene3D" id="3.40.630.30">
    <property type="match status" value="1"/>
</dbReference>
<protein>
    <submittedName>
        <fullName evidence="2">RimJ/RimL family protein N-acetyltransferase</fullName>
    </submittedName>
</protein>
<dbReference type="SUPFAM" id="SSF55729">
    <property type="entry name" value="Acyl-CoA N-acyltransferases (Nat)"/>
    <property type="match status" value="1"/>
</dbReference>
<dbReference type="Proteomes" id="UP000578819">
    <property type="component" value="Unassembled WGS sequence"/>
</dbReference>